<protein>
    <submittedName>
        <fullName evidence="2">Uncharacterized protein</fullName>
    </submittedName>
</protein>
<organism evidence="2">
    <name type="scientific">Acidithiobacillus ferrianus</name>
    <dbReference type="NCBI Taxonomy" id="2678518"/>
    <lineage>
        <taxon>Bacteria</taxon>
        <taxon>Pseudomonadati</taxon>
        <taxon>Pseudomonadota</taxon>
        <taxon>Acidithiobacillia</taxon>
        <taxon>Acidithiobacillales</taxon>
        <taxon>Acidithiobacillaceae</taxon>
        <taxon>Acidithiobacillus</taxon>
    </lineage>
</organism>
<feature type="transmembrane region" description="Helical" evidence="1">
    <location>
        <begin position="12"/>
        <end position="32"/>
    </location>
</feature>
<gene>
    <name evidence="2" type="ORF">GL267_12840</name>
</gene>
<evidence type="ECO:0000256" key="1">
    <source>
        <dbReference type="SAM" id="Phobius"/>
    </source>
</evidence>
<sequence length="111" mass="12916">MNPSISLPGRIGRAITVTILSFFLMIYALHFIRWFPDFWGGVALLVDRYVAGDLTPGFWHVWIKAVAFSATHWKGALEISSSFEVAIFFAWQVDRFFMRYHSRFLRDAPKK</sequence>
<comment type="caution">
    <text evidence="2">The sequence shown here is derived from an EMBL/GenBank/DDBJ whole genome shotgun (WGS) entry which is preliminary data.</text>
</comment>
<keyword evidence="1" id="KW-0472">Membrane</keyword>
<dbReference type="RefSeq" id="WP_163098668.1">
    <property type="nucleotide sequence ID" value="NZ_CP127523.1"/>
</dbReference>
<evidence type="ECO:0000313" key="2">
    <source>
        <dbReference type="EMBL" id="NDU43481.1"/>
    </source>
</evidence>
<proteinExistence type="predicted"/>
<name>A0A845UC14_9PROT</name>
<keyword evidence="1" id="KW-1133">Transmembrane helix</keyword>
<accession>A0A845UC14</accession>
<dbReference type="AlphaFoldDB" id="A0A845UC14"/>
<keyword evidence="1" id="KW-0812">Transmembrane</keyword>
<reference evidence="2" key="1">
    <citation type="submission" date="2019-11" db="EMBL/GenBank/DDBJ databases">
        <title>Acidithiobacillus ferrianus sp. nov.: a facultatively anaerobic and extremely acidophilic chemolithoautotroph.</title>
        <authorList>
            <person name="Norris P.R."/>
            <person name="Falagan C."/>
            <person name="Moya-Beltran A."/>
            <person name="Castro M."/>
            <person name="Quatrini R."/>
            <person name="Johnson D.B."/>
        </authorList>
    </citation>
    <scope>NUCLEOTIDE SEQUENCE [LARGE SCALE GENOMIC DNA]</scope>
    <source>
        <strain evidence="2">MG</strain>
    </source>
</reference>
<dbReference type="EMBL" id="WNJL01000037">
    <property type="protein sequence ID" value="NDU43481.1"/>
    <property type="molecule type" value="Genomic_DNA"/>
</dbReference>